<dbReference type="Proteomes" id="UP001055013">
    <property type="component" value="Unassembled WGS sequence"/>
</dbReference>
<accession>A0ACB5QRE9</accession>
<gene>
    <name evidence="1" type="ORF">CBA19CS22_12025</name>
</gene>
<protein>
    <submittedName>
        <fullName evidence="1">LysR family transcriptional regulator</fullName>
    </submittedName>
</protein>
<evidence type="ECO:0000313" key="2">
    <source>
        <dbReference type="Proteomes" id="UP001055013"/>
    </source>
</evidence>
<organism evidence="1 2">
    <name type="scientific">Caballeronia novacaledonica</name>
    <dbReference type="NCBI Taxonomy" id="1544861"/>
    <lineage>
        <taxon>Bacteria</taxon>
        <taxon>Pseudomonadati</taxon>
        <taxon>Pseudomonadota</taxon>
        <taxon>Betaproteobacteria</taxon>
        <taxon>Burkholderiales</taxon>
        <taxon>Burkholderiaceae</taxon>
        <taxon>Caballeronia</taxon>
    </lineage>
</organism>
<keyword evidence="2" id="KW-1185">Reference proteome</keyword>
<evidence type="ECO:0000313" key="1">
    <source>
        <dbReference type="EMBL" id="GJH17269.1"/>
    </source>
</evidence>
<comment type="caution">
    <text evidence="1">The sequence shown here is derived from an EMBL/GenBank/DDBJ whole genome shotgun (WGS) entry which is preliminary data.</text>
</comment>
<dbReference type="EMBL" id="BPUR01000005">
    <property type="protein sequence ID" value="GJH17269.1"/>
    <property type="molecule type" value="Genomic_DNA"/>
</dbReference>
<name>A0ACB5QRE9_9BURK</name>
<reference evidence="1" key="1">
    <citation type="submission" date="2021-09" db="EMBL/GenBank/DDBJ databases">
        <title>Isolation and characterization of 3-chlorobenzoate degrading bacteria from soils in Shizuoka.</title>
        <authorList>
            <person name="Ifat A."/>
            <person name="Ogawa N."/>
            <person name="Kimbara K."/>
            <person name="Moriuchi R."/>
            <person name="Dohra H."/>
            <person name="Shintani M."/>
        </authorList>
    </citation>
    <scope>NUCLEOTIDE SEQUENCE</scope>
    <source>
        <strain evidence="1">19CS2-2</strain>
    </source>
</reference>
<sequence length="320" mass="35297">MKLNNPRMIARPIEKNSSMPRATISDLSTFVAIAQHGSFSAAARALGVTPSALSHTMRALEERLKVRLFNRTTRSVALTEAGQQLLLRVAPAIHEMEVAVDEVSSAQHSPSGTVRVSCSETGGRLLVREILPAFLKQYPDIQIEFVVDTRLVDIVAGGFDAGIRVFDDVPRDMVAIQFGPEMRMVAVASPAYVEERGMPKVPDDLLKHRCIRFRFESGALYLWEFENRGKRASLDVKGPMTLGNLNLMVDAALGGIGISWVPLSMVEQLISAGDLVHLLPGWGLTFPGLCLYYPANRHTPKALHLFANAIRDWVRDKQVT</sequence>
<proteinExistence type="predicted"/>